<dbReference type="eggNOG" id="COG4430">
    <property type="taxonomic scope" value="Bacteria"/>
</dbReference>
<protein>
    <recommendedName>
        <fullName evidence="1">YdhG-like domain-containing protein</fullName>
    </recommendedName>
</protein>
<evidence type="ECO:0000313" key="2">
    <source>
        <dbReference type="EMBL" id="AFD08685.1"/>
    </source>
</evidence>
<sequence>MPKVTDKEKVEDYMQKLEHPFIAEINALRSIIVNANSKLSERIKWNAPSYYYINDMAAFNLRAKGYVQLIFVFYNGDMIQESMGLLEGKWVDRREARFYSMDDVIAKSKALEKVVNDWVALVEKETI</sequence>
<dbReference type="InterPro" id="IPR014922">
    <property type="entry name" value="YdhG-like"/>
</dbReference>
<name>H8KLV7_SOLCM</name>
<organism evidence="2 3">
    <name type="scientific">Solitalea canadensis (strain ATCC 29591 / DSM 3403 / JCM 21819 / LMG 8368 / NBRC 15130 / NCIMB 12057 / USAM 9D)</name>
    <name type="common">Flexibacter canadensis</name>
    <dbReference type="NCBI Taxonomy" id="929556"/>
    <lineage>
        <taxon>Bacteria</taxon>
        <taxon>Pseudomonadati</taxon>
        <taxon>Bacteroidota</taxon>
        <taxon>Sphingobacteriia</taxon>
        <taxon>Sphingobacteriales</taxon>
        <taxon>Sphingobacteriaceae</taxon>
        <taxon>Solitalea</taxon>
    </lineage>
</organism>
<dbReference type="HOGENOM" id="CLU_120974_1_0_10"/>
<reference evidence="2" key="1">
    <citation type="submission" date="2012-02" db="EMBL/GenBank/DDBJ databases">
        <title>The complete genome of Solitalea canadensis DSM 3403.</title>
        <authorList>
            <consortium name="US DOE Joint Genome Institute (JGI-PGF)"/>
            <person name="Lucas S."/>
            <person name="Copeland A."/>
            <person name="Lapidus A."/>
            <person name="Glavina del Rio T."/>
            <person name="Dalin E."/>
            <person name="Tice H."/>
            <person name="Bruce D."/>
            <person name="Goodwin L."/>
            <person name="Pitluck S."/>
            <person name="Peters L."/>
            <person name="Ovchinnikova G."/>
            <person name="Lu M."/>
            <person name="Kyrpides N."/>
            <person name="Mavromatis K."/>
            <person name="Ivanova N."/>
            <person name="Brettin T."/>
            <person name="Detter J.C."/>
            <person name="Han C."/>
            <person name="Larimer F."/>
            <person name="Land M."/>
            <person name="Hauser L."/>
            <person name="Markowitz V."/>
            <person name="Cheng J.-F."/>
            <person name="Hugenholtz P."/>
            <person name="Woyke T."/>
            <person name="Wu D."/>
            <person name="Spring S."/>
            <person name="Schroeder M."/>
            <person name="Kopitz M."/>
            <person name="Brambilla E."/>
            <person name="Klenk H.-P."/>
            <person name="Eisen J.A."/>
        </authorList>
    </citation>
    <scope>NUCLEOTIDE SEQUENCE</scope>
    <source>
        <strain evidence="2">DSM 3403</strain>
    </source>
</reference>
<dbReference type="AlphaFoldDB" id="H8KLV7"/>
<dbReference type="Pfam" id="PF08818">
    <property type="entry name" value="DUF1801"/>
    <property type="match status" value="1"/>
</dbReference>
<dbReference type="STRING" id="929556.Solca_3681"/>
<evidence type="ECO:0000259" key="1">
    <source>
        <dbReference type="Pfam" id="PF08818"/>
    </source>
</evidence>
<dbReference type="KEGG" id="scn:Solca_3681"/>
<gene>
    <name evidence="2" type="ordered locus">Solca_3681</name>
</gene>
<dbReference type="SUPFAM" id="SSF159888">
    <property type="entry name" value="YdhG-like"/>
    <property type="match status" value="1"/>
</dbReference>
<feature type="domain" description="YdhG-like" evidence="1">
    <location>
        <begin position="23"/>
        <end position="119"/>
    </location>
</feature>
<dbReference type="Proteomes" id="UP000007590">
    <property type="component" value="Chromosome"/>
</dbReference>
<evidence type="ECO:0000313" key="3">
    <source>
        <dbReference type="Proteomes" id="UP000007590"/>
    </source>
</evidence>
<dbReference type="Gene3D" id="3.90.1150.200">
    <property type="match status" value="1"/>
</dbReference>
<dbReference type="EMBL" id="CP003349">
    <property type="protein sequence ID" value="AFD08685.1"/>
    <property type="molecule type" value="Genomic_DNA"/>
</dbReference>
<proteinExistence type="predicted"/>
<keyword evidence="3" id="KW-1185">Reference proteome</keyword>
<accession>H8KLV7</accession>